<evidence type="ECO:0000313" key="5">
    <source>
        <dbReference type="EMBL" id="KAG9986437.1"/>
    </source>
</evidence>
<dbReference type="InterPro" id="IPR050613">
    <property type="entry name" value="Sec_Metabolite_Reg"/>
</dbReference>
<dbReference type="InterPro" id="IPR007219">
    <property type="entry name" value="XnlR_reg_dom"/>
</dbReference>
<dbReference type="Pfam" id="PF04082">
    <property type="entry name" value="Fungal_trans"/>
    <property type="match status" value="1"/>
</dbReference>
<feature type="domain" description="Xylanolytic transcriptional activator regulatory" evidence="4">
    <location>
        <begin position="208"/>
        <end position="284"/>
    </location>
</feature>
<comment type="subcellular location">
    <subcellularLocation>
        <location evidence="1">Nucleus</location>
    </subcellularLocation>
</comment>
<protein>
    <recommendedName>
        <fullName evidence="4">Xylanolytic transcriptional activator regulatory domain-containing protein</fullName>
    </recommendedName>
</protein>
<dbReference type="AlphaFoldDB" id="A0A9P8FXY9"/>
<dbReference type="GO" id="GO:0006351">
    <property type="term" value="P:DNA-templated transcription"/>
    <property type="evidence" value="ECO:0007669"/>
    <property type="project" value="InterPro"/>
</dbReference>
<proteinExistence type="predicted"/>
<dbReference type="PANTHER" id="PTHR31001:SF85">
    <property type="entry name" value="ZN(II)2CYS6 TRANSCRIPTION FACTOR (EUROFUNG)"/>
    <property type="match status" value="1"/>
</dbReference>
<name>A0A9P8FXY9_AURME</name>
<reference evidence="5" key="1">
    <citation type="journal article" date="2021" name="J Fungi (Basel)">
        <title>Virulence traits and population genomics of the black yeast Aureobasidium melanogenum.</title>
        <authorList>
            <person name="Cernosa A."/>
            <person name="Sun X."/>
            <person name="Gostincar C."/>
            <person name="Fang C."/>
            <person name="Gunde-Cimerman N."/>
            <person name="Song Z."/>
        </authorList>
    </citation>
    <scope>NUCLEOTIDE SEQUENCE</scope>
    <source>
        <strain evidence="5">EXF-9298</strain>
    </source>
</reference>
<reference evidence="5" key="2">
    <citation type="submission" date="2021-08" db="EMBL/GenBank/DDBJ databases">
        <authorList>
            <person name="Gostincar C."/>
            <person name="Sun X."/>
            <person name="Song Z."/>
            <person name="Gunde-Cimerman N."/>
        </authorList>
    </citation>
    <scope>NUCLEOTIDE SEQUENCE</scope>
    <source>
        <strain evidence="5">EXF-9298</strain>
    </source>
</reference>
<comment type="caution">
    <text evidence="5">The sequence shown here is derived from an EMBL/GenBank/DDBJ whole genome shotgun (WGS) entry which is preliminary data.</text>
</comment>
<dbReference type="GO" id="GO:0003677">
    <property type="term" value="F:DNA binding"/>
    <property type="evidence" value="ECO:0007669"/>
    <property type="project" value="InterPro"/>
</dbReference>
<keyword evidence="6" id="KW-1185">Reference proteome</keyword>
<evidence type="ECO:0000256" key="3">
    <source>
        <dbReference type="SAM" id="MobiDB-lite"/>
    </source>
</evidence>
<evidence type="ECO:0000313" key="6">
    <source>
        <dbReference type="Proteomes" id="UP000729357"/>
    </source>
</evidence>
<accession>A0A9P8FXY9</accession>
<evidence type="ECO:0000256" key="2">
    <source>
        <dbReference type="ARBA" id="ARBA00023242"/>
    </source>
</evidence>
<organism evidence="5 6">
    <name type="scientific">Aureobasidium melanogenum</name>
    <name type="common">Aureobasidium pullulans var. melanogenum</name>
    <dbReference type="NCBI Taxonomy" id="46634"/>
    <lineage>
        <taxon>Eukaryota</taxon>
        <taxon>Fungi</taxon>
        <taxon>Dikarya</taxon>
        <taxon>Ascomycota</taxon>
        <taxon>Pezizomycotina</taxon>
        <taxon>Dothideomycetes</taxon>
        <taxon>Dothideomycetidae</taxon>
        <taxon>Dothideales</taxon>
        <taxon>Saccotheciaceae</taxon>
        <taxon>Aureobasidium</taxon>
    </lineage>
</organism>
<evidence type="ECO:0000259" key="4">
    <source>
        <dbReference type="SMART" id="SM00906"/>
    </source>
</evidence>
<evidence type="ECO:0000256" key="1">
    <source>
        <dbReference type="ARBA" id="ARBA00004123"/>
    </source>
</evidence>
<gene>
    <name evidence="5" type="ORF">KCU98_g4033</name>
</gene>
<dbReference type="CDD" id="cd12148">
    <property type="entry name" value="fungal_TF_MHR"/>
    <property type="match status" value="1"/>
</dbReference>
<feature type="non-terminal residue" evidence="5">
    <location>
        <position position="583"/>
    </location>
</feature>
<sequence length="583" mass="66080">MLSTTPDTPKVVESSLCELVNERGHSRYVENVMWVGVGKELSAFSGHDEPDLDIDPSPDTSPFSVLGEGLIFGRSVVDLSDQHPNPSRVIWLWSTYLENVNLLVRILHIPTVQPLILNMASDPSRPKTKEALLFSIYLAAICSVPQCDRAEAERIIGQPISELIQLYTGLAQQALVNARFLQTPNFLTLQALTLFLVAQRARLDPQTMWQLTGVAIRSAQQLGYHREKALRSSSVSVFQAELRRRLWWELTLLESFAAKQCGVMSIISFRSLWDTDRPLNINDSALHPDMKDVPQDVTGVTEMSFCSARFEVGELTIAYTSPDRALQDSRDVDAAIEDLQQRLENRLLKYCDPSIPMHKLLRLFCRGAVARIRLTVRRHQMFVNSGLSLDQRDNTFLLCLQLAEAPNSFARDKAIQKYLWQANAFFPIDAFMFLLGEIAYRTIEQPLPVPLETVWAEIEKAYEYQPRLLYDESNAIYSAIRNLSLKAWEKSIGQNVEQAVPHFIRILRSRLPTTSTSGEVAHTTAQTASTRDETETNTFDGSEFNFDLDSMDPSWSKIAIPNDPEFWEYWQQFAADMPGVSIT</sequence>
<feature type="compositionally biased region" description="Polar residues" evidence="3">
    <location>
        <begin position="515"/>
        <end position="529"/>
    </location>
</feature>
<dbReference type="EMBL" id="JAHFXS010000307">
    <property type="protein sequence ID" value="KAG9986437.1"/>
    <property type="molecule type" value="Genomic_DNA"/>
</dbReference>
<dbReference type="GO" id="GO:0005634">
    <property type="term" value="C:nucleus"/>
    <property type="evidence" value="ECO:0007669"/>
    <property type="project" value="UniProtKB-SubCell"/>
</dbReference>
<feature type="region of interest" description="Disordered" evidence="3">
    <location>
        <begin position="515"/>
        <end position="541"/>
    </location>
</feature>
<dbReference type="GO" id="GO:0008270">
    <property type="term" value="F:zinc ion binding"/>
    <property type="evidence" value="ECO:0007669"/>
    <property type="project" value="InterPro"/>
</dbReference>
<dbReference type="PANTHER" id="PTHR31001">
    <property type="entry name" value="UNCHARACTERIZED TRANSCRIPTIONAL REGULATORY PROTEIN"/>
    <property type="match status" value="1"/>
</dbReference>
<dbReference type="SMART" id="SM00906">
    <property type="entry name" value="Fungal_trans"/>
    <property type="match status" value="1"/>
</dbReference>
<keyword evidence="2" id="KW-0539">Nucleus</keyword>
<dbReference type="Proteomes" id="UP000729357">
    <property type="component" value="Unassembled WGS sequence"/>
</dbReference>